<organism evidence="10 11">
    <name type="scientific">Lentinula raphanica</name>
    <dbReference type="NCBI Taxonomy" id="153919"/>
    <lineage>
        <taxon>Eukaryota</taxon>
        <taxon>Fungi</taxon>
        <taxon>Dikarya</taxon>
        <taxon>Basidiomycota</taxon>
        <taxon>Agaricomycotina</taxon>
        <taxon>Agaricomycetes</taxon>
        <taxon>Agaricomycetidae</taxon>
        <taxon>Agaricales</taxon>
        <taxon>Marasmiineae</taxon>
        <taxon>Omphalotaceae</taxon>
        <taxon>Lentinula</taxon>
    </lineage>
</organism>
<comment type="caution">
    <text evidence="10">The sequence shown here is derived from an EMBL/GenBank/DDBJ whole genome shotgun (WGS) entry which is preliminary data.</text>
</comment>
<evidence type="ECO:0000256" key="8">
    <source>
        <dbReference type="SAM" id="Phobius"/>
    </source>
</evidence>
<sequence length="391" mass="44898">MDENTPPATAHPLPFSIVYILIPALMVAGVLAFKTPTWMRLLFFAWYTKHLLQGMSIKFGNSFTDNSNGSTLGGELTKTFYLLFFVDPVHDWYHRTEGKKRIASRPWWQRIYWCFCASFSVRGVGWNYQIAGVPPPVRMNRYMFLGRAAVQVLASFLLLDASQCIIKTIPFFTDPQPDASMWSYSYHIQVFYGLLFLSVPYASLKLYYYLGAFLAVLTGYSSQEDWPDFFGNWIEAYSVRNFWGRVWHQMLRGRCTAIGRTAAKYLGAPPGSASSYSIQLLAAFLVSGIMHSFGDYSARLKYPGITLPFYMLQPFAIMLEELFFLGLVYIKVDKKIYSLPTPVKRCFGYLWTLMWLTYSSSWYIDPVVQAGSGRDEILPISVIRYVQAHFQ</sequence>
<feature type="transmembrane region" description="Helical" evidence="8">
    <location>
        <begin position="181"/>
        <end position="199"/>
    </location>
</feature>
<evidence type="ECO:0000256" key="1">
    <source>
        <dbReference type="ARBA" id="ARBA00004141"/>
    </source>
</evidence>
<proteinExistence type="inferred from homology"/>
<evidence type="ECO:0000256" key="2">
    <source>
        <dbReference type="ARBA" id="ARBA00005179"/>
    </source>
</evidence>
<dbReference type="AlphaFoldDB" id="A0AA38U8R4"/>
<comment type="subcellular location">
    <subcellularLocation>
        <location evidence="1">Membrane</location>
        <topology evidence="1">Multi-pass membrane protein</topology>
    </subcellularLocation>
</comment>
<dbReference type="EMBL" id="MU806555">
    <property type="protein sequence ID" value="KAJ3834271.1"/>
    <property type="molecule type" value="Genomic_DNA"/>
</dbReference>
<keyword evidence="5 8" id="KW-0812">Transmembrane</keyword>
<comment type="pathway">
    <text evidence="2">Secondary metabolite biosynthesis.</text>
</comment>
<reference evidence="10" key="1">
    <citation type="submission" date="2022-08" db="EMBL/GenBank/DDBJ databases">
        <authorList>
            <consortium name="DOE Joint Genome Institute"/>
            <person name="Min B."/>
            <person name="Riley R."/>
            <person name="Sierra-Patev S."/>
            <person name="Naranjo-Ortiz M."/>
            <person name="Looney B."/>
            <person name="Konkel Z."/>
            <person name="Slot J.C."/>
            <person name="Sakamoto Y."/>
            <person name="Steenwyk J.L."/>
            <person name="Rokas A."/>
            <person name="Carro J."/>
            <person name="Camarero S."/>
            <person name="Ferreira P."/>
            <person name="Molpeceres G."/>
            <person name="Ruiz-Duenas F.J."/>
            <person name="Serrano A."/>
            <person name="Henrissat B."/>
            <person name="Drula E."/>
            <person name="Hughes K.W."/>
            <person name="Mata J.L."/>
            <person name="Ishikawa N.K."/>
            <person name="Vargas-Isla R."/>
            <person name="Ushijima S."/>
            <person name="Smith C.A."/>
            <person name="Ahrendt S."/>
            <person name="Andreopoulos W."/>
            <person name="He G."/>
            <person name="Labutti K."/>
            <person name="Lipzen A."/>
            <person name="Ng V."/>
            <person name="Sandor L."/>
            <person name="Barry K."/>
            <person name="Martinez A.T."/>
            <person name="Xiao Y."/>
            <person name="Gibbons J.G."/>
            <person name="Terashima K."/>
            <person name="Hibbett D.S."/>
            <person name="Grigoriev I.V."/>
        </authorList>
    </citation>
    <scope>NUCLEOTIDE SEQUENCE</scope>
    <source>
        <strain evidence="10">TFB9207</strain>
    </source>
</reference>
<evidence type="ECO:0000313" key="10">
    <source>
        <dbReference type="EMBL" id="KAJ3834271.1"/>
    </source>
</evidence>
<evidence type="ECO:0000259" key="9">
    <source>
        <dbReference type="Pfam" id="PF13813"/>
    </source>
</evidence>
<keyword evidence="6 8" id="KW-1133">Transmembrane helix</keyword>
<evidence type="ECO:0000256" key="5">
    <source>
        <dbReference type="ARBA" id="ARBA00022692"/>
    </source>
</evidence>
<feature type="transmembrane region" description="Helical" evidence="8">
    <location>
        <begin position="276"/>
        <end position="297"/>
    </location>
</feature>
<dbReference type="InterPro" id="IPR032805">
    <property type="entry name" value="Wax_synthase_dom"/>
</dbReference>
<dbReference type="GO" id="GO:0006629">
    <property type="term" value="P:lipid metabolic process"/>
    <property type="evidence" value="ECO:0007669"/>
    <property type="project" value="InterPro"/>
</dbReference>
<keyword evidence="7 8" id="KW-0472">Membrane</keyword>
<evidence type="ECO:0000256" key="7">
    <source>
        <dbReference type="ARBA" id="ARBA00023136"/>
    </source>
</evidence>
<dbReference type="Proteomes" id="UP001163846">
    <property type="component" value="Unassembled WGS sequence"/>
</dbReference>
<name>A0AA38U8R4_9AGAR</name>
<dbReference type="GO" id="GO:0008374">
    <property type="term" value="F:O-acyltransferase activity"/>
    <property type="evidence" value="ECO:0007669"/>
    <property type="project" value="InterPro"/>
</dbReference>
<keyword evidence="11" id="KW-1185">Reference proteome</keyword>
<keyword evidence="4 10" id="KW-0808">Transferase</keyword>
<gene>
    <name evidence="10" type="ORF">F5878DRAFT_630947</name>
</gene>
<dbReference type="GO" id="GO:0016020">
    <property type="term" value="C:membrane"/>
    <property type="evidence" value="ECO:0007669"/>
    <property type="project" value="UniProtKB-SubCell"/>
</dbReference>
<accession>A0AA38U8R4</accession>
<protein>
    <submittedName>
        <fullName evidence="10">Membrane bound O-acyl transferase family-domain-containing protein</fullName>
    </submittedName>
</protein>
<evidence type="ECO:0000256" key="3">
    <source>
        <dbReference type="ARBA" id="ARBA00007282"/>
    </source>
</evidence>
<evidence type="ECO:0000313" key="11">
    <source>
        <dbReference type="Proteomes" id="UP001163846"/>
    </source>
</evidence>
<dbReference type="PANTHER" id="PTHR31595:SF57">
    <property type="entry name" value="OS04G0481900 PROTEIN"/>
    <property type="match status" value="1"/>
</dbReference>
<evidence type="ECO:0000256" key="4">
    <source>
        <dbReference type="ARBA" id="ARBA00022679"/>
    </source>
</evidence>
<dbReference type="Pfam" id="PF13813">
    <property type="entry name" value="MBOAT_2"/>
    <property type="match status" value="1"/>
</dbReference>
<evidence type="ECO:0000256" key="6">
    <source>
        <dbReference type="ARBA" id="ARBA00022989"/>
    </source>
</evidence>
<feature type="domain" description="Wax synthase" evidence="9">
    <location>
        <begin position="226"/>
        <end position="301"/>
    </location>
</feature>
<feature type="transmembrane region" description="Helical" evidence="8">
    <location>
        <begin position="148"/>
        <end position="169"/>
    </location>
</feature>
<feature type="transmembrane region" description="Helical" evidence="8">
    <location>
        <begin position="12"/>
        <end position="33"/>
    </location>
</feature>
<comment type="similarity">
    <text evidence="3">Belongs to the wax synthase family.</text>
</comment>
<dbReference type="PANTHER" id="PTHR31595">
    <property type="entry name" value="LONG-CHAIN-ALCOHOL O-FATTY-ACYLTRANSFERASE 3-RELATED"/>
    <property type="match status" value="1"/>
</dbReference>
<feature type="transmembrane region" description="Helical" evidence="8">
    <location>
        <begin position="309"/>
        <end position="330"/>
    </location>
</feature>
<dbReference type="InterPro" id="IPR044851">
    <property type="entry name" value="Wax_synthase"/>
</dbReference>